<keyword evidence="2" id="KW-1185">Reference proteome</keyword>
<gene>
    <name evidence="1" type="ORF">KI387_024977</name>
</gene>
<protein>
    <submittedName>
        <fullName evidence="1">Uncharacterized protein</fullName>
    </submittedName>
</protein>
<accession>A0AA38G6S5</accession>
<dbReference type="EMBL" id="JAHRHJ020000005">
    <property type="protein sequence ID" value="KAH9316350.1"/>
    <property type="molecule type" value="Genomic_DNA"/>
</dbReference>
<evidence type="ECO:0000313" key="1">
    <source>
        <dbReference type="EMBL" id="KAH9316350.1"/>
    </source>
</evidence>
<reference evidence="1 2" key="1">
    <citation type="journal article" date="2021" name="Nat. Plants">
        <title>The Taxus genome provides insights into paclitaxel biosynthesis.</title>
        <authorList>
            <person name="Xiong X."/>
            <person name="Gou J."/>
            <person name="Liao Q."/>
            <person name="Li Y."/>
            <person name="Zhou Q."/>
            <person name="Bi G."/>
            <person name="Li C."/>
            <person name="Du R."/>
            <person name="Wang X."/>
            <person name="Sun T."/>
            <person name="Guo L."/>
            <person name="Liang H."/>
            <person name="Lu P."/>
            <person name="Wu Y."/>
            <person name="Zhang Z."/>
            <person name="Ro D.K."/>
            <person name="Shang Y."/>
            <person name="Huang S."/>
            <person name="Yan J."/>
        </authorList>
    </citation>
    <scope>NUCLEOTIDE SEQUENCE [LARGE SCALE GENOMIC DNA]</scope>
    <source>
        <strain evidence="1">Ta-2019</strain>
    </source>
</reference>
<feature type="non-terminal residue" evidence="1">
    <location>
        <position position="1"/>
    </location>
</feature>
<proteinExistence type="predicted"/>
<organism evidence="1 2">
    <name type="scientific">Taxus chinensis</name>
    <name type="common">Chinese yew</name>
    <name type="synonym">Taxus wallichiana var. chinensis</name>
    <dbReference type="NCBI Taxonomy" id="29808"/>
    <lineage>
        <taxon>Eukaryota</taxon>
        <taxon>Viridiplantae</taxon>
        <taxon>Streptophyta</taxon>
        <taxon>Embryophyta</taxon>
        <taxon>Tracheophyta</taxon>
        <taxon>Spermatophyta</taxon>
        <taxon>Pinopsida</taxon>
        <taxon>Pinidae</taxon>
        <taxon>Conifers II</taxon>
        <taxon>Cupressales</taxon>
        <taxon>Taxaceae</taxon>
        <taxon>Taxus</taxon>
    </lineage>
</organism>
<feature type="non-terminal residue" evidence="1">
    <location>
        <position position="63"/>
    </location>
</feature>
<evidence type="ECO:0000313" key="2">
    <source>
        <dbReference type="Proteomes" id="UP000824469"/>
    </source>
</evidence>
<name>A0AA38G6S5_TAXCH</name>
<dbReference type="AlphaFoldDB" id="A0AA38G6S5"/>
<comment type="caution">
    <text evidence="1">The sequence shown here is derived from an EMBL/GenBank/DDBJ whole genome shotgun (WGS) entry which is preliminary data.</text>
</comment>
<sequence length="63" mass="7338">PLLRQCFCQRRTFQDQAPQEKGKENARACSSYTARCRACCWYGYARQWTKVAGYCSSYDILTV</sequence>
<dbReference type="Proteomes" id="UP000824469">
    <property type="component" value="Unassembled WGS sequence"/>
</dbReference>